<dbReference type="AlphaFoldDB" id="K8P635"/>
<comment type="caution">
    <text evidence="3">The sequence shown here is derived from an EMBL/GenBank/DDBJ whole genome shotgun (WGS) entry which is preliminary data.</text>
</comment>
<dbReference type="HOGENOM" id="CLU_042379_2_0_5"/>
<dbReference type="Pfam" id="PF08808">
    <property type="entry name" value="RES"/>
    <property type="match status" value="1"/>
</dbReference>
<dbReference type="OrthoDB" id="648213at2"/>
<dbReference type="PATRIC" id="fig|883079.3.peg.3071"/>
<accession>K8P635</accession>
<gene>
    <name evidence="3" type="ORF">HMPREF9696_03008</name>
</gene>
<reference evidence="3 4" key="1">
    <citation type="submission" date="2012-04" db="EMBL/GenBank/DDBJ databases">
        <title>The Genome Sequence of Afipia clevelandensis ATCC 49720.</title>
        <authorList>
            <consortium name="The Broad Institute Genome Sequencing Platform"/>
            <person name="Earl A."/>
            <person name="Ward D."/>
            <person name="Feldgarden M."/>
            <person name="Gevers D."/>
            <person name="Huys G."/>
            <person name="Walker B."/>
            <person name="Young S.K."/>
            <person name="Zeng Q."/>
            <person name="Gargeya S."/>
            <person name="Fitzgerald M."/>
            <person name="Haas B."/>
            <person name="Abouelleil A."/>
            <person name="Alvarado L."/>
            <person name="Arachchi H.M."/>
            <person name="Berlin A."/>
            <person name="Chapman S.B."/>
            <person name="Goldberg J."/>
            <person name="Griggs A."/>
            <person name="Gujja S."/>
            <person name="Hansen M."/>
            <person name="Howarth C."/>
            <person name="Imamovic A."/>
            <person name="Larimer J."/>
            <person name="McCowen C."/>
            <person name="Montmayeur A."/>
            <person name="Murphy C."/>
            <person name="Neiman D."/>
            <person name="Pearson M."/>
            <person name="Priest M."/>
            <person name="Roberts A."/>
            <person name="Saif S."/>
            <person name="Shea T."/>
            <person name="Sisk P."/>
            <person name="Sykes S."/>
            <person name="Wortman J."/>
            <person name="Nusbaum C."/>
            <person name="Birren B."/>
        </authorList>
    </citation>
    <scope>NUCLEOTIDE SEQUENCE [LARGE SCALE GENOMIC DNA]</scope>
    <source>
        <strain evidence="3 4">ATCC 49720</strain>
    </source>
</reference>
<feature type="domain" description="HEPN/RES N-terminal" evidence="2">
    <location>
        <begin position="24"/>
        <end position="152"/>
    </location>
</feature>
<evidence type="ECO:0000313" key="3">
    <source>
        <dbReference type="EMBL" id="EKS33888.1"/>
    </source>
</evidence>
<keyword evidence="4" id="KW-1185">Reference proteome</keyword>
<evidence type="ECO:0000259" key="1">
    <source>
        <dbReference type="Pfam" id="PF08808"/>
    </source>
</evidence>
<protein>
    <recommendedName>
        <fullName evidence="5">RES domain-containing protein</fullName>
    </recommendedName>
</protein>
<dbReference type="Proteomes" id="UP000001095">
    <property type="component" value="Unassembled WGS sequence"/>
</dbReference>
<evidence type="ECO:0008006" key="5">
    <source>
        <dbReference type="Google" id="ProtNLM"/>
    </source>
</evidence>
<evidence type="ECO:0000313" key="4">
    <source>
        <dbReference type="Proteomes" id="UP000001095"/>
    </source>
</evidence>
<proteinExistence type="predicted"/>
<organism evidence="3 4">
    <name type="scientific">Afipia clevelandensis ATCC 49720</name>
    <dbReference type="NCBI Taxonomy" id="883079"/>
    <lineage>
        <taxon>Bacteria</taxon>
        <taxon>Pseudomonadati</taxon>
        <taxon>Pseudomonadota</taxon>
        <taxon>Alphaproteobacteria</taxon>
        <taxon>Hyphomicrobiales</taxon>
        <taxon>Nitrobacteraceae</taxon>
        <taxon>Afipia</taxon>
    </lineage>
</organism>
<evidence type="ECO:0000259" key="2">
    <source>
        <dbReference type="Pfam" id="PF18870"/>
    </source>
</evidence>
<sequence>MNDEFVCAECFNDQGMKDFCNAYAEENECSFCGTKNKEPIAAPLDDVISHINACIHHHFDDPANAGLPFESAEGGYQGSTYYTSEVFDELGLDFPQDRDGRLYNAISAGVDNDLWSEAEPFRLSSDQRLQFSWENFCRIIKHELRFFFLRPQRNRSLYDDEDELFSPERILHTIFKFAESANGFVTLPAGTKLFRARYQPKDASYFSASTLGPPPVDHAIKTNRMSPPGVVMTYAAEDKETALAETADSPGTFVVAEFANDRDLMILDLTRIPEVPSFFAELSDTMEYDPRPRLNFLHNISREISRPIARDDRVHVEYVPTQVVTEYVRTAIEINGQKVDGIRYNSSRRHAATAIVLFADQENLVLDEGERPEFYRTADRWLRLVKFSTTKVTAKNITRWTTPPRTDLFK</sequence>
<dbReference type="Pfam" id="PF18870">
    <property type="entry name" value="HEPN_RES_NTD1"/>
    <property type="match status" value="1"/>
</dbReference>
<name>K8P635_9BRAD</name>
<dbReference type="RefSeq" id="WP_002713878.1">
    <property type="nucleotide sequence ID" value="NZ_KB375281.1"/>
</dbReference>
<dbReference type="InterPro" id="IPR041206">
    <property type="entry name" value="HEPN/RES_NTD1"/>
</dbReference>
<dbReference type="EMBL" id="AGWY01000012">
    <property type="protein sequence ID" value="EKS33888.1"/>
    <property type="molecule type" value="Genomic_DNA"/>
</dbReference>
<feature type="domain" description="RES" evidence="1">
    <location>
        <begin position="216"/>
        <end position="362"/>
    </location>
</feature>
<dbReference type="InterPro" id="IPR014914">
    <property type="entry name" value="RES_dom"/>
</dbReference>